<comment type="caution">
    <text evidence="1">The sequence shown here is derived from an EMBL/GenBank/DDBJ whole genome shotgun (WGS) entry which is preliminary data.</text>
</comment>
<gene>
    <name evidence="1" type="ORF">SIAM614_21547</name>
</gene>
<dbReference type="RefSeq" id="WP_006939908.1">
    <property type="nucleotide sequence ID" value="NZ_AAUW01000029.1"/>
</dbReference>
<proteinExistence type="predicted"/>
<dbReference type="Proteomes" id="UP000004848">
    <property type="component" value="Unassembled WGS sequence"/>
</dbReference>
<name>A0P344_ROSAI</name>
<dbReference type="EMBL" id="AAUW01000029">
    <property type="protein sequence ID" value="EAV40515.1"/>
    <property type="molecule type" value="Genomic_DNA"/>
</dbReference>
<dbReference type="GeneID" id="68849786"/>
<sequence length="151" mass="16913">MAQELTSAFIKSALIATIAFFVLEYSKSLVELYDKRRALVNFQNRIVQDAIAGLQTEYTENFQCVASVARFENEDCATFLKEFRVDLDVQANLVQGILGKELIALNALSAGIDNLVELHKTNLTQKELEKHASSVKESLKTSIESLSQEIR</sequence>
<dbReference type="AlphaFoldDB" id="A0P344"/>
<accession>A0P344</accession>
<evidence type="ECO:0000313" key="2">
    <source>
        <dbReference type="Proteomes" id="UP000004848"/>
    </source>
</evidence>
<reference evidence="1 2" key="1">
    <citation type="submission" date="2006-05" db="EMBL/GenBank/DDBJ databases">
        <authorList>
            <person name="King G."/>
            <person name="Ferriera S."/>
            <person name="Johnson J."/>
            <person name="Kravitz S."/>
            <person name="Beeson K."/>
            <person name="Sutton G."/>
            <person name="Rogers Y.-H."/>
            <person name="Friedman R."/>
            <person name="Frazier M."/>
            <person name="Venter J.C."/>
        </authorList>
    </citation>
    <scope>NUCLEOTIDE SEQUENCE [LARGE SCALE GENOMIC DNA]</scope>
    <source>
        <strain evidence="2">ATCC 25650 / DSM 13394 / JCM 20685 / NBRC 16684 / NCIMB 2208 / IAM 12614 / B1</strain>
    </source>
</reference>
<evidence type="ECO:0000313" key="1">
    <source>
        <dbReference type="EMBL" id="EAV40515.1"/>
    </source>
</evidence>
<protein>
    <submittedName>
        <fullName evidence="1">Uncharacterized protein</fullName>
    </submittedName>
</protein>
<organism evidence="1 2">
    <name type="scientific">Roseibium aggregatum (strain ATCC 25650 / DSM 13394 / JCM 20685 / NBRC 16684 / NCIMB 2208 / IAM 12614 / B1)</name>
    <name type="common">Stappia aggregata</name>
    <dbReference type="NCBI Taxonomy" id="384765"/>
    <lineage>
        <taxon>Bacteria</taxon>
        <taxon>Pseudomonadati</taxon>
        <taxon>Pseudomonadota</taxon>
        <taxon>Alphaproteobacteria</taxon>
        <taxon>Hyphomicrobiales</taxon>
        <taxon>Stappiaceae</taxon>
        <taxon>Roseibium</taxon>
    </lineage>
</organism>